<dbReference type="RefSeq" id="WP_036646427.1">
    <property type="nucleotide sequence ID" value="NZ_BAVZ01000002.1"/>
</dbReference>
<dbReference type="InterPro" id="IPR001021">
    <property type="entry name" value="Ribosomal_bL25_long"/>
</dbReference>
<gene>
    <name evidence="5" type="primary">rplY</name>
    <name evidence="5" type="synonym">ctc</name>
    <name evidence="9" type="ORF">JCM16418_865</name>
</gene>
<dbReference type="NCBIfam" id="TIGR00731">
    <property type="entry name" value="bL25_bact_ctc"/>
    <property type="match status" value="1"/>
</dbReference>
<dbReference type="EMBL" id="BAVZ01000002">
    <property type="protein sequence ID" value="GAF06881.1"/>
    <property type="molecule type" value="Genomic_DNA"/>
</dbReference>
<sequence>MTAHSLTAEIRDNAKARALREQGRVPAVVYGTDTENMALSVDAKDLAKIARTGRTEMFNLKVEGASDLSVIIKDYQKKAGVLSHVDFLQISANKPLRVHVHIDFQGTAEGTKVGGVIQHQLTELEVEALPAKLPSSIEADVSALNMGDKLHASEIKMPEGVTLITPEDVLVASVIAPRAAVEADGEEETTETETAAPSAEADKE</sequence>
<dbReference type="InterPro" id="IPR020057">
    <property type="entry name" value="Ribosomal_bL25_b-dom"/>
</dbReference>
<proteinExistence type="inferred from homology"/>
<dbReference type="InterPro" id="IPR011035">
    <property type="entry name" value="Ribosomal_bL25/Gln-tRNA_synth"/>
</dbReference>
<evidence type="ECO:0000256" key="5">
    <source>
        <dbReference type="HAMAP-Rule" id="MF_01334"/>
    </source>
</evidence>
<dbReference type="Gene3D" id="2.40.240.10">
    <property type="entry name" value="Ribosomal Protein L25, Chain P"/>
    <property type="match status" value="1"/>
</dbReference>
<evidence type="ECO:0000313" key="9">
    <source>
        <dbReference type="EMBL" id="GAF06881.1"/>
    </source>
</evidence>
<dbReference type="HAMAP" id="MF_01334">
    <property type="entry name" value="Ribosomal_bL25_CTC"/>
    <property type="match status" value="1"/>
</dbReference>
<dbReference type="InterPro" id="IPR020056">
    <property type="entry name" value="Rbsml_bL25/Gln-tRNA_synth_N"/>
</dbReference>
<dbReference type="AlphaFoldDB" id="W7YQJ8"/>
<keyword evidence="4 5" id="KW-0687">Ribonucleoprotein</keyword>
<dbReference type="Gene3D" id="2.170.120.20">
    <property type="entry name" value="Ribosomal protein L25, beta domain"/>
    <property type="match status" value="1"/>
</dbReference>
<feature type="region of interest" description="Disordered" evidence="6">
    <location>
        <begin position="180"/>
        <end position="204"/>
    </location>
</feature>
<dbReference type="GO" id="GO:0008097">
    <property type="term" value="F:5S rRNA binding"/>
    <property type="evidence" value="ECO:0007669"/>
    <property type="project" value="InterPro"/>
</dbReference>
<comment type="caution">
    <text evidence="9">The sequence shown here is derived from an EMBL/GenBank/DDBJ whole genome shotgun (WGS) entry which is preliminary data.</text>
</comment>
<dbReference type="Pfam" id="PF14693">
    <property type="entry name" value="Ribosomal_TL5_C"/>
    <property type="match status" value="1"/>
</dbReference>
<dbReference type="OrthoDB" id="9790002at2"/>
<protein>
    <recommendedName>
        <fullName evidence="5">Large ribosomal subunit protein bL25</fullName>
    </recommendedName>
    <alternativeName>
        <fullName evidence="5">General stress protein CTC</fullName>
    </alternativeName>
</protein>
<evidence type="ECO:0000259" key="8">
    <source>
        <dbReference type="Pfam" id="PF14693"/>
    </source>
</evidence>
<dbReference type="eggNOG" id="COG1825">
    <property type="taxonomic scope" value="Bacteria"/>
</dbReference>
<comment type="subunit">
    <text evidence="5">Part of the 50S ribosomal subunit; part of the 5S rRNA/L5/L18/L25 subcomplex. Contacts the 5S rRNA. Binds to the 5S rRNA independently of L5 and L18.</text>
</comment>
<keyword evidence="3 5" id="KW-0689">Ribosomal protein</keyword>
<comment type="similarity">
    <text evidence="5">Belongs to the bacterial ribosomal protein bL25 family. CTC subfamily.</text>
</comment>
<accession>W7YQJ8</accession>
<evidence type="ECO:0000256" key="2">
    <source>
        <dbReference type="ARBA" id="ARBA00022884"/>
    </source>
</evidence>
<dbReference type="SUPFAM" id="SSF50715">
    <property type="entry name" value="Ribosomal protein L25-like"/>
    <property type="match status" value="1"/>
</dbReference>
<dbReference type="PANTHER" id="PTHR33284">
    <property type="entry name" value="RIBOSOMAL PROTEIN L25/GLN-TRNA SYNTHETASE, ANTI-CODON-BINDING DOMAIN-CONTAINING PROTEIN"/>
    <property type="match status" value="1"/>
</dbReference>
<dbReference type="PANTHER" id="PTHR33284:SF1">
    <property type="entry name" value="RIBOSOMAL PROTEIN L25_GLN-TRNA SYNTHETASE, ANTI-CODON-BINDING DOMAIN-CONTAINING PROTEIN"/>
    <property type="match status" value="1"/>
</dbReference>
<keyword evidence="10" id="KW-1185">Reference proteome</keyword>
<evidence type="ECO:0000259" key="7">
    <source>
        <dbReference type="Pfam" id="PF01386"/>
    </source>
</evidence>
<evidence type="ECO:0000313" key="10">
    <source>
        <dbReference type="Proteomes" id="UP000019364"/>
    </source>
</evidence>
<dbReference type="GO" id="GO:0003735">
    <property type="term" value="F:structural constituent of ribosome"/>
    <property type="evidence" value="ECO:0007669"/>
    <property type="project" value="InterPro"/>
</dbReference>
<organism evidence="9 10">
    <name type="scientific">Paenibacillus pini JCM 16418</name>
    <dbReference type="NCBI Taxonomy" id="1236976"/>
    <lineage>
        <taxon>Bacteria</taxon>
        <taxon>Bacillati</taxon>
        <taxon>Bacillota</taxon>
        <taxon>Bacilli</taxon>
        <taxon>Bacillales</taxon>
        <taxon>Paenibacillaceae</taxon>
        <taxon>Paenibacillus</taxon>
    </lineage>
</organism>
<name>W7YQJ8_9BACL</name>
<dbReference type="GO" id="GO:0022625">
    <property type="term" value="C:cytosolic large ribosomal subunit"/>
    <property type="evidence" value="ECO:0007669"/>
    <property type="project" value="TreeGrafter"/>
</dbReference>
<dbReference type="Proteomes" id="UP000019364">
    <property type="component" value="Unassembled WGS sequence"/>
</dbReference>
<evidence type="ECO:0000256" key="1">
    <source>
        <dbReference type="ARBA" id="ARBA00022730"/>
    </source>
</evidence>
<dbReference type="STRING" id="1236976.JCM16418_865"/>
<dbReference type="Pfam" id="PF01386">
    <property type="entry name" value="Ribosomal_L25p"/>
    <property type="match status" value="1"/>
</dbReference>
<dbReference type="InterPro" id="IPR037121">
    <property type="entry name" value="Ribosomal_bL25_C"/>
</dbReference>
<keyword evidence="2 5" id="KW-0694">RNA-binding</keyword>
<comment type="function">
    <text evidence="5">This is one of the proteins that binds to the 5S RNA in the ribosome where it forms part of the central protuberance.</text>
</comment>
<evidence type="ECO:0000256" key="4">
    <source>
        <dbReference type="ARBA" id="ARBA00023274"/>
    </source>
</evidence>
<feature type="domain" description="Large ribosomal subunit protein bL25 L25" evidence="7">
    <location>
        <begin position="6"/>
        <end position="87"/>
    </location>
</feature>
<keyword evidence="1 5" id="KW-0699">rRNA-binding</keyword>
<evidence type="ECO:0000256" key="3">
    <source>
        <dbReference type="ARBA" id="ARBA00022980"/>
    </source>
</evidence>
<dbReference type="InterPro" id="IPR029751">
    <property type="entry name" value="Ribosomal_L25_dom"/>
</dbReference>
<feature type="compositionally biased region" description="Low complexity" evidence="6">
    <location>
        <begin position="192"/>
        <end position="204"/>
    </location>
</feature>
<evidence type="ECO:0000256" key="6">
    <source>
        <dbReference type="SAM" id="MobiDB-lite"/>
    </source>
</evidence>
<reference evidence="9 10" key="1">
    <citation type="journal article" date="2014" name="Genome Announc.">
        <title>Draft Genome Sequence of Paenibacillus pini JCM 16418T, Isolated from the Rhizosphere of Pine Tree.</title>
        <authorList>
            <person name="Yuki M."/>
            <person name="Oshima K."/>
            <person name="Suda W."/>
            <person name="Oshida Y."/>
            <person name="Kitamura K."/>
            <person name="Iida Y."/>
            <person name="Hattori M."/>
            <person name="Ohkuma M."/>
        </authorList>
    </citation>
    <scope>NUCLEOTIDE SEQUENCE [LARGE SCALE GENOMIC DNA]</scope>
    <source>
        <strain evidence="9 10">JCM 16418</strain>
    </source>
</reference>
<dbReference type="GO" id="GO:0006412">
    <property type="term" value="P:translation"/>
    <property type="evidence" value="ECO:0007669"/>
    <property type="project" value="UniProtKB-UniRule"/>
</dbReference>
<feature type="domain" description="Large ribosomal subunit protein bL25 beta" evidence="8">
    <location>
        <begin position="96"/>
        <end position="178"/>
    </location>
</feature>
<dbReference type="CDD" id="cd00495">
    <property type="entry name" value="Ribosomal_L25_TL5_CTC"/>
    <property type="match status" value="1"/>
</dbReference>
<dbReference type="InterPro" id="IPR020930">
    <property type="entry name" value="Ribosomal_uL5_bac-type"/>
</dbReference>